<evidence type="ECO:0000313" key="2">
    <source>
        <dbReference type="Proteomes" id="UP000769528"/>
    </source>
</evidence>
<dbReference type="EMBL" id="JAEUBF010001150">
    <property type="protein sequence ID" value="KAH3672413.1"/>
    <property type="molecule type" value="Genomic_DNA"/>
</dbReference>
<reference evidence="1" key="1">
    <citation type="journal article" date="2021" name="Open Biol.">
        <title>Shared evolutionary footprints suggest mitochondrial oxidative damage underlies multiple complex I losses in fungi.</title>
        <authorList>
            <person name="Schikora-Tamarit M.A."/>
            <person name="Marcet-Houben M."/>
            <person name="Nosek J."/>
            <person name="Gabaldon T."/>
        </authorList>
    </citation>
    <scope>NUCLEOTIDE SEQUENCE</scope>
    <source>
        <strain evidence="1">CBS6341</strain>
    </source>
</reference>
<gene>
    <name evidence="1" type="ORF">WICMUC_004249</name>
</gene>
<dbReference type="AlphaFoldDB" id="A0A9P8PHM3"/>
<organism evidence="1 2">
    <name type="scientific">Wickerhamomyces mucosus</name>
    <dbReference type="NCBI Taxonomy" id="1378264"/>
    <lineage>
        <taxon>Eukaryota</taxon>
        <taxon>Fungi</taxon>
        <taxon>Dikarya</taxon>
        <taxon>Ascomycota</taxon>
        <taxon>Saccharomycotina</taxon>
        <taxon>Saccharomycetes</taxon>
        <taxon>Phaffomycetales</taxon>
        <taxon>Wickerhamomycetaceae</taxon>
        <taxon>Wickerhamomyces</taxon>
    </lineage>
</organism>
<comment type="caution">
    <text evidence="1">The sequence shown here is derived from an EMBL/GenBank/DDBJ whole genome shotgun (WGS) entry which is preliminary data.</text>
</comment>
<accession>A0A9P8PHM3</accession>
<sequence>MKLTNKVFEKLISISEPFNGIMYNDEHPIPNNTFNKGLPKQADNAIIGNPMFATLILHIKSPREFPTAKIVTPRIASDKLKTIEKNFIIEINSVAIVDIQVTAMINPRKAMEKLKNFMIFEL</sequence>
<reference evidence="1" key="2">
    <citation type="submission" date="2021-01" db="EMBL/GenBank/DDBJ databases">
        <authorList>
            <person name="Schikora-Tamarit M.A."/>
        </authorList>
    </citation>
    <scope>NUCLEOTIDE SEQUENCE</scope>
    <source>
        <strain evidence="1">CBS6341</strain>
    </source>
</reference>
<name>A0A9P8PHM3_9ASCO</name>
<proteinExistence type="predicted"/>
<protein>
    <submittedName>
        <fullName evidence="1">Uncharacterized protein</fullName>
    </submittedName>
</protein>
<dbReference type="OrthoDB" id="10475567at2759"/>
<evidence type="ECO:0000313" key="1">
    <source>
        <dbReference type="EMBL" id="KAH3672413.1"/>
    </source>
</evidence>
<keyword evidence="2" id="KW-1185">Reference proteome</keyword>
<dbReference type="Proteomes" id="UP000769528">
    <property type="component" value="Unassembled WGS sequence"/>
</dbReference>